<proteinExistence type="predicted"/>
<feature type="signal peptide" evidence="1">
    <location>
        <begin position="1"/>
        <end position="26"/>
    </location>
</feature>
<comment type="caution">
    <text evidence="2">The sequence shown here is derived from an EMBL/GenBank/DDBJ whole genome shotgun (WGS) entry which is preliminary data.</text>
</comment>
<keyword evidence="1" id="KW-0732">Signal</keyword>
<sequence>MKIQNIRWNLLALGAFAALMSTSAHAVWTFDIGTSGSTLTNAQVTNITAKSPFDSVPGTDPTVTLSGVTATNTNGVVGGNWSSTSLVSWGGSGVGIQQAGEGNPQHAVDNSGKTEAVLMNFSSSVILSSIGLGWTSNGTSENVAVDLSVFRWVGTGTPPDLVGKSATANSGWELVGNYGDMVVDKTADPGYNKINTGTANGTGAAGAGQKGSSWWLISAYNTGFGTAKESRGSLDNSNDFFKLFAVAGTTCVTGQDCGPKKLPEPATLALTSVALLGMVGLRRRKN</sequence>
<gene>
    <name evidence="2" type="primary">xdp1</name>
    <name evidence="2" type="ORF">ACG02S_25010</name>
</gene>
<feature type="chain" id="PRO_5045498780" evidence="1">
    <location>
        <begin position="27"/>
        <end position="286"/>
    </location>
</feature>
<keyword evidence="3" id="KW-1185">Reference proteome</keyword>
<dbReference type="InterPro" id="IPR049672">
    <property type="entry name" value="Xrt_dep_XDP1"/>
</dbReference>
<dbReference type="NCBIfam" id="TIGR02595">
    <property type="entry name" value="PEP_CTERM"/>
    <property type="match status" value="1"/>
</dbReference>
<reference evidence="2 3" key="1">
    <citation type="submission" date="2024-09" db="EMBL/GenBank/DDBJ databases">
        <title>Novel species of the genus Pelomonas and Roseateles isolated from streams.</title>
        <authorList>
            <person name="Lu H."/>
        </authorList>
    </citation>
    <scope>NUCLEOTIDE SEQUENCE [LARGE SCALE GENOMIC DNA]</scope>
    <source>
        <strain evidence="2 3">DC23W</strain>
    </source>
</reference>
<evidence type="ECO:0000256" key="1">
    <source>
        <dbReference type="SAM" id="SignalP"/>
    </source>
</evidence>
<dbReference type="Proteomes" id="UP001606300">
    <property type="component" value="Unassembled WGS sequence"/>
</dbReference>
<dbReference type="InterPro" id="IPR013424">
    <property type="entry name" value="Ice-binding_C"/>
</dbReference>
<accession>A0ABW7EUI1</accession>
<dbReference type="EMBL" id="JBIGHY010000017">
    <property type="protein sequence ID" value="MFG6417161.1"/>
    <property type="molecule type" value="Genomic_DNA"/>
</dbReference>
<dbReference type="NCBIfam" id="NF041927">
    <property type="entry name" value="Xrt_dep_XDP1"/>
    <property type="match status" value="1"/>
</dbReference>
<evidence type="ECO:0000313" key="2">
    <source>
        <dbReference type="EMBL" id="MFG6417161.1"/>
    </source>
</evidence>
<name>A0ABW7EUI1_9BURK</name>
<dbReference type="RefSeq" id="WP_394473220.1">
    <property type="nucleotide sequence ID" value="NZ_JBIGHY010000017.1"/>
</dbReference>
<evidence type="ECO:0000313" key="3">
    <source>
        <dbReference type="Proteomes" id="UP001606300"/>
    </source>
</evidence>
<organism evidence="2 3">
    <name type="scientific">Pelomonas dachongensis</name>
    <dbReference type="NCBI Taxonomy" id="3299029"/>
    <lineage>
        <taxon>Bacteria</taxon>
        <taxon>Pseudomonadati</taxon>
        <taxon>Pseudomonadota</taxon>
        <taxon>Betaproteobacteria</taxon>
        <taxon>Burkholderiales</taxon>
        <taxon>Sphaerotilaceae</taxon>
        <taxon>Roseateles</taxon>
    </lineage>
</organism>
<protein>
    <submittedName>
        <fullName evidence="2">Exosortase-dependent surface protein XDP1</fullName>
    </submittedName>
</protein>